<evidence type="ECO:0000313" key="1">
    <source>
        <dbReference type="EMBL" id="GGH74328.1"/>
    </source>
</evidence>
<dbReference type="Proteomes" id="UP000656813">
    <property type="component" value="Unassembled WGS sequence"/>
</dbReference>
<organism evidence="1 2">
    <name type="scientific">Pullulanibacillus pueri</name>
    <dbReference type="NCBI Taxonomy" id="1437324"/>
    <lineage>
        <taxon>Bacteria</taxon>
        <taxon>Bacillati</taxon>
        <taxon>Bacillota</taxon>
        <taxon>Bacilli</taxon>
        <taxon>Bacillales</taxon>
        <taxon>Sporolactobacillaceae</taxon>
        <taxon>Pullulanibacillus</taxon>
    </lineage>
</organism>
<dbReference type="RefSeq" id="WP_188495229.1">
    <property type="nucleotide sequence ID" value="NZ_BMFV01000001.1"/>
</dbReference>
<proteinExistence type="predicted"/>
<evidence type="ECO:0000313" key="2">
    <source>
        <dbReference type="Proteomes" id="UP000656813"/>
    </source>
</evidence>
<name>A0A8J3EKB6_9BACL</name>
<evidence type="ECO:0008006" key="3">
    <source>
        <dbReference type="Google" id="ProtNLM"/>
    </source>
</evidence>
<keyword evidence="2" id="KW-1185">Reference proteome</keyword>
<gene>
    <name evidence="1" type="ORF">GCM10007096_02440</name>
</gene>
<reference evidence="1" key="1">
    <citation type="journal article" date="2014" name="Int. J. Syst. Evol. Microbiol.">
        <title>Complete genome sequence of Corynebacterium casei LMG S-19264T (=DSM 44701T), isolated from a smear-ripened cheese.</title>
        <authorList>
            <consortium name="US DOE Joint Genome Institute (JGI-PGF)"/>
            <person name="Walter F."/>
            <person name="Albersmeier A."/>
            <person name="Kalinowski J."/>
            <person name="Ruckert C."/>
        </authorList>
    </citation>
    <scope>NUCLEOTIDE SEQUENCE</scope>
    <source>
        <strain evidence="1">CGMCC 1.12777</strain>
    </source>
</reference>
<sequence length="157" mass="17779">MPEIVTITGLVSFPLTLDPSSWIFDDRKIDIDDFFSNDFDLDEFLEAQKDERAGAAIPRLAKGQRKYKKQEWLTRSFAIPVKIFIENSEPKNEATQVTFSLQNGEKAIVSLEDAKSGVFAFSINGRIIEEDGPLHFYFQDPSMKDKAIKGITSIIVE</sequence>
<protein>
    <recommendedName>
        <fullName evidence="3">Peptidyl-prolyl cis-trans isomerase</fullName>
    </recommendedName>
</protein>
<reference evidence="1" key="2">
    <citation type="submission" date="2020-09" db="EMBL/GenBank/DDBJ databases">
        <authorList>
            <person name="Sun Q."/>
            <person name="Zhou Y."/>
        </authorList>
    </citation>
    <scope>NUCLEOTIDE SEQUENCE</scope>
    <source>
        <strain evidence="1">CGMCC 1.12777</strain>
    </source>
</reference>
<accession>A0A8J3EKB6</accession>
<dbReference type="AlphaFoldDB" id="A0A8J3EKB6"/>
<dbReference type="EMBL" id="BMFV01000001">
    <property type="protein sequence ID" value="GGH74328.1"/>
    <property type="molecule type" value="Genomic_DNA"/>
</dbReference>
<comment type="caution">
    <text evidence="1">The sequence shown here is derived from an EMBL/GenBank/DDBJ whole genome shotgun (WGS) entry which is preliminary data.</text>
</comment>